<dbReference type="KEGG" id="saz:Sama_1279"/>
<sequence>MSQQTPPTQANNPLHGLTLKAILEHLVEELGWTKLADEIRIRCFAVDPSLDSSLKFLRRTSWARAKVEDLYLSHMGFPVPERPVRQPKEDNSDRPSNKGAAKPRTAKPDGGNRQPGGDKPSPYGKSANRPSGDKGKKPSFGSKTSENKNRGGARAHSAGSSTDKGTQAPKRQPTLSLKRTGNRVAAETQSTSKGSASPDSMGTNADIWGKK</sequence>
<dbReference type="InterPro" id="IPR018668">
    <property type="entry name" value="DNA-binding_VF530-like"/>
</dbReference>
<evidence type="ECO:0000313" key="2">
    <source>
        <dbReference type="EMBL" id="ABL99486.1"/>
    </source>
</evidence>
<dbReference type="Proteomes" id="UP000009175">
    <property type="component" value="Chromosome"/>
</dbReference>
<dbReference type="AlphaFoldDB" id="A1S530"/>
<dbReference type="GO" id="GO:0003677">
    <property type="term" value="F:DNA binding"/>
    <property type="evidence" value="ECO:0007669"/>
    <property type="project" value="InterPro"/>
</dbReference>
<evidence type="ECO:0000256" key="1">
    <source>
        <dbReference type="SAM" id="MobiDB-lite"/>
    </source>
</evidence>
<feature type="region of interest" description="Disordered" evidence="1">
    <location>
        <begin position="77"/>
        <end position="211"/>
    </location>
</feature>
<feature type="compositionally biased region" description="Basic and acidic residues" evidence="1">
    <location>
        <begin position="82"/>
        <end position="96"/>
    </location>
</feature>
<accession>A1S530</accession>
<evidence type="ECO:0000313" key="3">
    <source>
        <dbReference type="Proteomes" id="UP000009175"/>
    </source>
</evidence>
<dbReference type="EMBL" id="CP000507">
    <property type="protein sequence ID" value="ABL99486.1"/>
    <property type="molecule type" value="Genomic_DNA"/>
</dbReference>
<protein>
    <recommendedName>
        <fullName evidence="4">DUF2132 domain-containing protein</fullName>
    </recommendedName>
</protein>
<dbReference type="HOGENOM" id="CLU_1304174_0_0_6"/>
<keyword evidence="3" id="KW-1185">Reference proteome</keyword>
<dbReference type="InterPro" id="IPR036361">
    <property type="entry name" value="SAP_dom_sf"/>
</dbReference>
<feature type="compositionally biased region" description="Polar residues" evidence="1">
    <location>
        <begin position="187"/>
        <end position="203"/>
    </location>
</feature>
<name>A1S530_SHEAM</name>
<dbReference type="Gene3D" id="1.10.720.30">
    <property type="entry name" value="SAP domain"/>
    <property type="match status" value="1"/>
</dbReference>
<gene>
    <name evidence="2" type="ordered locus">Sama_1279</name>
</gene>
<reference evidence="2 3" key="1">
    <citation type="submission" date="2006-12" db="EMBL/GenBank/DDBJ databases">
        <title>Complete sequence of Shewanella amazonensis SB2B.</title>
        <authorList>
            <consortium name="US DOE Joint Genome Institute"/>
            <person name="Copeland A."/>
            <person name="Lucas S."/>
            <person name="Lapidus A."/>
            <person name="Barry K."/>
            <person name="Detter J.C."/>
            <person name="Glavina del Rio T."/>
            <person name="Hammon N."/>
            <person name="Israni S."/>
            <person name="Dalin E."/>
            <person name="Tice H."/>
            <person name="Pitluck S."/>
            <person name="Munk A.C."/>
            <person name="Brettin T."/>
            <person name="Bruce D."/>
            <person name="Han C."/>
            <person name="Tapia R."/>
            <person name="Gilna P."/>
            <person name="Schmutz J."/>
            <person name="Larimer F."/>
            <person name="Land M."/>
            <person name="Hauser L."/>
            <person name="Kyrpides N."/>
            <person name="Mikhailova N."/>
            <person name="Fredrickson J."/>
            <person name="Richardson P."/>
        </authorList>
    </citation>
    <scope>NUCLEOTIDE SEQUENCE [LARGE SCALE GENOMIC DNA]</scope>
    <source>
        <strain evidence="3">ATCC BAA-1098 / SB2B</strain>
    </source>
</reference>
<dbReference type="eggNOG" id="COG4628">
    <property type="taxonomic scope" value="Bacteria"/>
</dbReference>
<dbReference type="RefSeq" id="WP_011759395.1">
    <property type="nucleotide sequence ID" value="NC_008700.1"/>
</dbReference>
<dbReference type="STRING" id="326297.Sama_1279"/>
<dbReference type="Pfam" id="PF09905">
    <property type="entry name" value="VF530"/>
    <property type="match status" value="1"/>
</dbReference>
<dbReference type="OrthoDB" id="9806870at2"/>
<proteinExistence type="predicted"/>
<evidence type="ECO:0008006" key="4">
    <source>
        <dbReference type="Google" id="ProtNLM"/>
    </source>
</evidence>
<organism evidence="2 3">
    <name type="scientific">Shewanella amazonensis (strain ATCC BAA-1098 / SB2B)</name>
    <dbReference type="NCBI Taxonomy" id="326297"/>
    <lineage>
        <taxon>Bacteria</taxon>
        <taxon>Pseudomonadati</taxon>
        <taxon>Pseudomonadota</taxon>
        <taxon>Gammaproteobacteria</taxon>
        <taxon>Alteromonadales</taxon>
        <taxon>Shewanellaceae</taxon>
        <taxon>Shewanella</taxon>
    </lineage>
</organism>